<dbReference type="InterPro" id="IPR016181">
    <property type="entry name" value="Acyl_CoA_acyltransferase"/>
</dbReference>
<evidence type="ECO:0000259" key="1">
    <source>
        <dbReference type="PROSITE" id="PS51186"/>
    </source>
</evidence>
<protein>
    <submittedName>
        <fullName evidence="2">HAD-IIIC family phosphatase</fullName>
    </submittedName>
</protein>
<comment type="caution">
    <text evidence="2">The sequence shown here is derived from an EMBL/GenBank/DDBJ whole genome shotgun (WGS) entry which is preliminary data.</text>
</comment>
<dbReference type="InterPro" id="IPR000182">
    <property type="entry name" value="GNAT_dom"/>
</dbReference>
<dbReference type="GeneID" id="96258324"/>
<name>A0ABS3XRR2_9ACTN</name>
<accession>A0ABS3XRR2</accession>
<gene>
    <name evidence="2" type="ORF">JW613_06870</name>
</gene>
<dbReference type="SUPFAM" id="SSF56784">
    <property type="entry name" value="HAD-like"/>
    <property type="match status" value="1"/>
</dbReference>
<dbReference type="InterPro" id="IPR010033">
    <property type="entry name" value="HAD_SF_ppase_IIIC"/>
</dbReference>
<reference evidence="2 3" key="1">
    <citation type="submission" date="2021-02" db="EMBL/GenBank/DDBJ databases">
        <title>Streptomyces spirodelae sp. nov., isolated from duckweed.</title>
        <authorList>
            <person name="Saimee Y."/>
            <person name="Duangmal K."/>
        </authorList>
    </citation>
    <scope>NUCLEOTIDE SEQUENCE [LARGE SCALE GENOMIC DNA]</scope>
    <source>
        <strain evidence="2 3">DSM 42105</strain>
    </source>
</reference>
<dbReference type="RefSeq" id="WP_209209804.1">
    <property type="nucleotide sequence ID" value="NZ_JAFFZM010000003.1"/>
</dbReference>
<dbReference type="InterPro" id="IPR023214">
    <property type="entry name" value="HAD_sf"/>
</dbReference>
<dbReference type="InterPro" id="IPR036412">
    <property type="entry name" value="HAD-like_sf"/>
</dbReference>
<keyword evidence="3" id="KW-1185">Reference proteome</keyword>
<dbReference type="SUPFAM" id="SSF55729">
    <property type="entry name" value="Acyl-CoA N-acyltransferases (Nat)"/>
    <property type="match status" value="1"/>
</dbReference>
<dbReference type="NCBIfam" id="TIGR01681">
    <property type="entry name" value="HAD-SF-IIIC"/>
    <property type="match status" value="1"/>
</dbReference>
<organism evidence="2 3">
    <name type="scientific">Streptomyces smyrnaeus</name>
    <dbReference type="NCBI Taxonomy" id="1387713"/>
    <lineage>
        <taxon>Bacteria</taxon>
        <taxon>Bacillati</taxon>
        <taxon>Actinomycetota</taxon>
        <taxon>Actinomycetes</taxon>
        <taxon>Kitasatosporales</taxon>
        <taxon>Streptomycetaceae</taxon>
        <taxon>Streptomyces</taxon>
    </lineage>
</organism>
<dbReference type="Gene3D" id="3.40.630.30">
    <property type="match status" value="1"/>
</dbReference>
<dbReference type="InterPro" id="IPR010037">
    <property type="entry name" value="FkbH_domain"/>
</dbReference>
<sequence length="658" mass="70265">MRDRDLAQGRPLDREPAPSLRTLHARGRLAAAYPAVPELLAGADADELDFAGRVLAPLDPEEVLRHHPDTPTVRIAVTGRATVGDVVPALTGQLARHGILPRTLVCGTGAYLGDLADPRSPLYAHAPDVTLCVLDPLTVWDKVAAPWQPIEVSVAAERQRKVLGELAQAHAAHAPPGATLVLNTVPLLRRFTHQLTSLAQRAELGGLWRQFNADLLYMARPSAGLAVLDLEPVTSAGVRADEPRLGAYADAHCTAELLAGYAREAAHLIRGLRGAAKKCLVLDLDGTLWDGVLAEDGPEGVTASGSLRGAAFGAFQRTVKQLASQGVLLAVCSKNDPEAVTRALAQHPEFPLGAADFVTVVADWGSKAEGVHTIAERLGIAPEAVVFADDTAFERESVRAGVPGAAVVPLDGEPALHPERLLADGWFDTPTLTDEDRLRPARYARRAARERSEAGSSDYRAFLAGLALRVDVSPAEDHELARLAQLSLRTNRFNLTGERLSTEQVRQRAAAPGAVVLAVRAADRFGDDGVVGAVFARTEAGRLWVDNLVLSCRVLGRGIEEAVINGLLRAARSAGLTAVHAGWRPTRANAALRTLCPGHGFTTVGGPDPGTAELRFRHPLRQLQPVPGHVRLELRLTREQEKRAREEGEVTACAPSKN</sequence>
<evidence type="ECO:0000313" key="2">
    <source>
        <dbReference type="EMBL" id="MBO8198024.1"/>
    </source>
</evidence>
<feature type="domain" description="N-acetyltransferase" evidence="1">
    <location>
        <begin position="470"/>
        <end position="621"/>
    </location>
</feature>
<proteinExistence type="predicted"/>
<dbReference type="NCBIfam" id="TIGR01686">
    <property type="entry name" value="FkbH"/>
    <property type="match status" value="1"/>
</dbReference>
<dbReference type="PROSITE" id="PS51186">
    <property type="entry name" value="GNAT"/>
    <property type="match status" value="1"/>
</dbReference>
<dbReference type="InterPro" id="IPR036514">
    <property type="entry name" value="SGNH_hydro_sf"/>
</dbReference>
<evidence type="ECO:0000313" key="3">
    <source>
        <dbReference type="Proteomes" id="UP000721954"/>
    </source>
</evidence>
<dbReference type="EMBL" id="JAFFZM010000003">
    <property type="protein sequence ID" value="MBO8198024.1"/>
    <property type="molecule type" value="Genomic_DNA"/>
</dbReference>
<dbReference type="Gene3D" id="3.40.50.1110">
    <property type="entry name" value="SGNH hydrolase"/>
    <property type="match status" value="1"/>
</dbReference>
<dbReference type="Proteomes" id="UP000721954">
    <property type="component" value="Unassembled WGS sequence"/>
</dbReference>
<dbReference type="Gene3D" id="3.40.50.1000">
    <property type="entry name" value="HAD superfamily/HAD-like"/>
    <property type="match status" value="1"/>
</dbReference>